<evidence type="ECO:0000256" key="5">
    <source>
        <dbReference type="ARBA" id="ARBA00022840"/>
    </source>
</evidence>
<organism evidence="6 7">
    <name type="scientific">Thioploca ingrica</name>
    <dbReference type="NCBI Taxonomy" id="40754"/>
    <lineage>
        <taxon>Bacteria</taxon>
        <taxon>Pseudomonadati</taxon>
        <taxon>Pseudomonadota</taxon>
        <taxon>Gammaproteobacteria</taxon>
        <taxon>Thiotrichales</taxon>
        <taxon>Thiotrichaceae</taxon>
        <taxon>Thioploca</taxon>
    </lineage>
</organism>
<evidence type="ECO:0000313" key="6">
    <source>
        <dbReference type="EMBL" id="BAP57088.1"/>
    </source>
</evidence>
<dbReference type="SUPFAM" id="SSF53067">
    <property type="entry name" value="Actin-like ATPase domain"/>
    <property type="match status" value="1"/>
</dbReference>
<evidence type="ECO:0000256" key="4">
    <source>
        <dbReference type="ARBA" id="ARBA00022741"/>
    </source>
</evidence>
<reference evidence="6" key="1">
    <citation type="journal article" date="2014" name="ISME J.">
        <title>Ecophysiology of Thioploca ingrica as revealed by the complete genome sequence supplemented with proteomic evidence.</title>
        <authorList>
            <person name="Kojima H."/>
            <person name="Ogura Y."/>
            <person name="Yamamoto N."/>
            <person name="Togashi T."/>
            <person name="Mori H."/>
            <person name="Watanabe T."/>
            <person name="Nemoto F."/>
            <person name="Kurokawa K."/>
            <person name="Hayashi T."/>
            <person name="Fukui M."/>
        </authorList>
    </citation>
    <scope>NUCLEOTIDE SEQUENCE [LARGE SCALE GENOMIC DNA]</scope>
</reference>
<gene>
    <name evidence="6" type="ORF">THII_2791</name>
</gene>
<sequence>MAKTYHAGIDLGTSRSTITTSTGKRLTTLTCVGYCKDLIARKRFGKNYLLGEEVLKHRLALDVVWPLADGVICEDEKSLEATRLILQQLINATLPEKRDEDRLFAAIGVPTQANLNSKKAILEATGPLVNKLLIVSEAFAVAYALDRFDECLIVDIGAGTTDLCRMHGSFAEAEDQITLNEAGNYLEAVLTKAILEKYPEVQLTPQIIKHIKEKYGYVYDVSEPVIVTLTRQGILDKYDLTQILHTACSKLIPPISKAIQELVGSFDPEFQERLRNNIILAGGGSRLKGIDRAIEKNLEPYGGGRAICVTDAEFCGSIGTLKMCEDMPEEYWEQL</sequence>
<dbReference type="EMBL" id="AP014633">
    <property type="protein sequence ID" value="BAP57088.1"/>
    <property type="molecule type" value="Genomic_DNA"/>
</dbReference>
<evidence type="ECO:0000313" key="7">
    <source>
        <dbReference type="Proteomes" id="UP000031623"/>
    </source>
</evidence>
<keyword evidence="7" id="KW-1185">Reference proteome</keyword>
<evidence type="ECO:0000256" key="2">
    <source>
        <dbReference type="ARBA" id="ARBA00007381"/>
    </source>
</evidence>
<dbReference type="InterPro" id="IPR018181">
    <property type="entry name" value="Heat_shock_70_CS"/>
</dbReference>
<dbReference type="Pfam" id="PF06723">
    <property type="entry name" value="MreB_Mbl"/>
    <property type="match status" value="1"/>
</dbReference>
<evidence type="ECO:0000256" key="1">
    <source>
        <dbReference type="ARBA" id="ARBA00004496"/>
    </source>
</evidence>
<dbReference type="Gene3D" id="3.30.420.40">
    <property type="match status" value="2"/>
</dbReference>
<dbReference type="Proteomes" id="UP000031623">
    <property type="component" value="Chromosome"/>
</dbReference>
<dbReference type="STRING" id="40754.THII_2791"/>
<name>A0A090AFZ4_9GAMM</name>
<protein>
    <submittedName>
        <fullName evidence="6">Actin/actin family protein</fullName>
    </submittedName>
</protein>
<dbReference type="PANTHER" id="PTHR42749:SF1">
    <property type="entry name" value="CELL SHAPE-DETERMINING PROTEIN MREB"/>
    <property type="match status" value="1"/>
</dbReference>
<keyword evidence="4" id="KW-0547">Nucleotide-binding</keyword>
<keyword evidence="5" id="KW-0067">ATP-binding</keyword>
<proteinExistence type="inferred from homology"/>
<accession>A0A090AFZ4</accession>
<dbReference type="PROSITE" id="PS00297">
    <property type="entry name" value="HSP70_1"/>
    <property type="match status" value="1"/>
</dbReference>
<dbReference type="GO" id="GO:0005524">
    <property type="term" value="F:ATP binding"/>
    <property type="evidence" value="ECO:0007669"/>
    <property type="project" value="UniProtKB-KW"/>
</dbReference>
<dbReference type="GO" id="GO:0005737">
    <property type="term" value="C:cytoplasm"/>
    <property type="evidence" value="ECO:0007669"/>
    <property type="project" value="UniProtKB-SubCell"/>
</dbReference>
<evidence type="ECO:0000256" key="3">
    <source>
        <dbReference type="ARBA" id="ARBA00022490"/>
    </source>
</evidence>
<comment type="similarity">
    <text evidence="2">Belongs to the heat shock protein 70 family.</text>
</comment>
<dbReference type="InterPro" id="IPR043129">
    <property type="entry name" value="ATPase_NBD"/>
</dbReference>
<comment type="subcellular location">
    <subcellularLocation>
        <location evidence="1">Cytoplasm</location>
    </subcellularLocation>
</comment>
<dbReference type="PANTHER" id="PTHR42749">
    <property type="entry name" value="CELL SHAPE-DETERMINING PROTEIN MREB"/>
    <property type="match status" value="1"/>
</dbReference>
<dbReference type="KEGG" id="tig:THII_2791"/>
<dbReference type="HOGENOM" id="CLU_052037_3_0_6"/>
<dbReference type="CDD" id="cd24009">
    <property type="entry name" value="ASKHA_NBD_MamK"/>
    <property type="match status" value="1"/>
</dbReference>
<dbReference type="InterPro" id="IPR056546">
    <property type="entry name" value="MreB_MamK-like"/>
</dbReference>
<keyword evidence="3" id="KW-0963">Cytoplasm</keyword>
<dbReference type="AlphaFoldDB" id="A0A090AFZ4"/>